<dbReference type="PANTHER" id="PTHR42752:SF1">
    <property type="entry name" value="IMIDAZOLONEPROPIONASE-RELATED"/>
    <property type="match status" value="1"/>
</dbReference>
<protein>
    <submittedName>
        <fullName evidence="3">Imidazolonepropionase</fullName>
    </submittedName>
</protein>
<feature type="non-terminal residue" evidence="3">
    <location>
        <position position="82"/>
    </location>
</feature>
<organism evidence="3 4">
    <name type="scientific">Ochrobactrum chromiisoli</name>
    <dbReference type="NCBI Taxonomy" id="2993941"/>
    <lineage>
        <taxon>Bacteria</taxon>
        <taxon>Pseudomonadati</taxon>
        <taxon>Pseudomonadota</taxon>
        <taxon>Alphaproteobacteria</taxon>
        <taxon>Hyphomicrobiales</taxon>
        <taxon>Brucellaceae</taxon>
        <taxon>Brucella/Ochrobactrum group</taxon>
        <taxon>Ochrobactrum</taxon>
    </lineage>
</organism>
<keyword evidence="4" id="KW-1185">Reference proteome</keyword>
<dbReference type="InterPro" id="IPR011059">
    <property type="entry name" value="Metal-dep_hydrolase_composite"/>
</dbReference>
<evidence type="ECO:0000313" key="3">
    <source>
        <dbReference type="EMBL" id="MCX2699488.1"/>
    </source>
</evidence>
<evidence type="ECO:0000256" key="2">
    <source>
        <dbReference type="ARBA" id="ARBA00022801"/>
    </source>
</evidence>
<proteinExistence type="predicted"/>
<dbReference type="Proteomes" id="UP001301216">
    <property type="component" value="Unassembled WGS sequence"/>
</dbReference>
<dbReference type="EMBL" id="JAPHAV010000049">
    <property type="protein sequence ID" value="MCX2699488.1"/>
    <property type="molecule type" value="Genomic_DNA"/>
</dbReference>
<accession>A0ABT3QV29</accession>
<keyword evidence="1" id="KW-0479">Metal-binding</keyword>
<evidence type="ECO:0000256" key="1">
    <source>
        <dbReference type="ARBA" id="ARBA00022723"/>
    </source>
</evidence>
<reference evidence="3 4" key="1">
    <citation type="submission" date="2022-11" db="EMBL/GenBank/DDBJ databases">
        <title>Brucella sp. YY2X, whole genome shotgun sequencing project.</title>
        <authorList>
            <person name="Yang Y."/>
        </authorList>
    </citation>
    <scope>NUCLEOTIDE SEQUENCE [LARGE SCALE GENOMIC DNA]</scope>
    <source>
        <strain evidence="3 4">YY2X</strain>
    </source>
</reference>
<dbReference type="SUPFAM" id="SSF51338">
    <property type="entry name" value="Composite domain of metallo-dependent hydrolases"/>
    <property type="match status" value="1"/>
</dbReference>
<comment type="caution">
    <text evidence="3">The sequence shown here is derived from an EMBL/GenBank/DDBJ whole genome shotgun (WGS) entry which is preliminary data.</text>
</comment>
<evidence type="ECO:0000313" key="4">
    <source>
        <dbReference type="Proteomes" id="UP001301216"/>
    </source>
</evidence>
<keyword evidence="2" id="KW-0378">Hydrolase</keyword>
<name>A0ABT3QV29_9HYPH</name>
<sequence length="82" mass="8840">MTQKTNFVLTQARIATLGENAEGLGLIDNAALAVQDGKIAYVGAEDSLPADYESFEKIDCENRLITPGLIDCHTHLVHAGNR</sequence>
<dbReference type="InterPro" id="IPR005920">
    <property type="entry name" value="HutI"/>
</dbReference>
<dbReference type="PANTHER" id="PTHR42752">
    <property type="entry name" value="IMIDAZOLONEPROPIONASE"/>
    <property type="match status" value="1"/>
</dbReference>
<dbReference type="Gene3D" id="2.30.40.10">
    <property type="entry name" value="Urease, subunit C, domain 1"/>
    <property type="match status" value="1"/>
</dbReference>
<gene>
    <name evidence="3" type="ORF">OPR82_22675</name>
</gene>